<sequence length="108" mass="12470">MHYYNGRRGWSPHMSPALKVLLFSSEALLFLSFICIALAYNLTNMAYPFAFVLSCWSLMVSIYGLLLYWNKYLAYRLDPSAASDPWIRGYSNLLFITGVLFSLWYSGQ</sequence>
<accession>A0A1D1VSJ7</accession>
<feature type="transmembrane region" description="Helical" evidence="1">
    <location>
        <begin position="90"/>
        <end position="107"/>
    </location>
</feature>
<keyword evidence="1" id="KW-0472">Membrane</keyword>
<dbReference type="Proteomes" id="UP000186922">
    <property type="component" value="Unassembled WGS sequence"/>
</dbReference>
<reference evidence="2 3" key="1">
    <citation type="journal article" date="2016" name="Nat. Commun.">
        <title>Extremotolerant tardigrade genome and improved radiotolerance of human cultured cells by tardigrade-unique protein.</title>
        <authorList>
            <person name="Hashimoto T."/>
            <person name="Horikawa D.D."/>
            <person name="Saito Y."/>
            <person name="Kuwahara H."/>
            <person name="Kozuka-Hata H."/>
            <person name="Shin-I T."/>
            <person name="Minakuchi Y."/>
            <person name="Ohishi K."/>
            <person name="Motoyama A."/>
            <person name="Aizu T."/>
            <person name="Enomoto A."/>
            <person name="Kondo K."/>
            <person name="Tanaka S."/>
            <person name="Hara Y."/>
            <person name="Koshikawa S."/>
            <person name="Sagara H."/>
            <person name="Miura T."/>
            <person name="Yokobori S."/>
            <person name="Miyagawa K."/>
            <person name="Suzuki Y."/>
            <person name="Kubo T."/>
            <person name="Oyama M."/>
            <person name="Kohara Y."/>
            <person name="Fujiyama A."/>
            <person name="Arakawa K."/>
            <person name="Katayama T."/>
            <person name="Toyoda A."/>
            <person name="Kunieda T."/>
        </authorList>
    </citation>
    <scope>NUCLEOTIDE SEQUENCE [LARGE SCALE GENOMIC DNA]</scope>
    <source>
        <strain evidence="2 3">YOKOZUNA-1</strain>
    </source>
</reference>
<proteinExistence type="predicted"/>
<gene>
    <name evidence="2" type="primary">RvY_14810-1</name>
    <name evidence="2" type="synonym">RvY_14810.1</name>
    <name evidence="2" type="ORF">RvY_14810</name>
</gene>
<comment type="caution">
    <text evidence="2">The sequence shown here is derived from an EMBL/GenBank/DDBJ whole genome shotgun (WGS) entry which is preliminary data.</text>
</comment>
<keyword evidence="1" id="KW-0812">Transmembrane</keyword>
<name>A0A1D1VSJ7_RAMVA</name>
<protein>
    <submittedName>
        <fullName evidence="2">Uncharacterized protein</fullName>
    </submittedName>
</protein>
<keyword evidence="3" id="KW-1185">Reference proteome</keyword>
<evidence type="ECO:0000313" key="2">
    <source>
        <dbReference type="EMBL" id="GAV04542.1"/>
    </source>
</evidence>
<dbReference type="AlphaFoldDB" id="A0A1D1VSJ7"/>
<feature type="transmembrane region" description="Helical" evidence="1">
    <location>
        <begin position="46"/>
        <end position="69"/>
    </location>
</feature>
<organism evidence="2 3">
    <name type="scientific">Ramazzottius varieornatus</name>
    <name type="common">Water bear</name>
    <name type="synonym">Tardigrade</name>
    <dbReference type="NCBI Taxonomy" id="947166"/>
    <lineage>
        <taxon>Eukaryota</taxon>
        <taxon>Metazoa</taxon>
        <taxon>Ecdysozoa</taxon>
        <taxon>Tardigrada</taxon>
        <taxon>Eutardigrada</taxon>
        <taxon>Parachela</taxon>
        <taxon>Hypsibioidea</taxon>
        <taxon>Ramazzottiidae</taxon>
        <taxon>Ramazzottius</taxon>
    </lineage>
</organism>
<evidence type="ECO:0000313" key="3">
    <source>
        <dbReference type="Proteomes" id="UP000186922"/>
    </source>
</evidence>
<dbReference type="EMBL" id="BDGG01000011">
    <property type="protein sequence ID" value="GAV04542.1"/>
    <property type="molecule type" value="Genomic_DNA"/>
</dbReference>
<feature type="transmembrane region" description="Helical" evidence="1">
    <location>
        <begin position="20"/>
        <end position="40"/>
    </location>
</feature>
<evidence type="ECO:0000256" key="1">
    <source>
        <dbReference type="SAM" id="Phobius"/>
    </source>
</evidence>
<keyword evidence="1" id="KW-1133">Transmembrane helix</keyword>